<name>A0A1E3QP35_9ASCO</name>
<evidence type="ECO:0000313" key="1">
    <source>
        <dbReference type="EMBL" id="ODQ79214.1"/>
    </source>
</evidence>
<accession>A0A1E3QP35</accession>
<gene>
    <name evidence="1" type="ORF">BABINDRAFT_162254</name>
</gene>
<dbReference type="RefSeq" id="XP_018984542.1">
    <property type="nucleotide sequence ID" value="XM_019129248.1"/>
</dbReference>
<evidence type="ECO:0000313" key="2">
    <source>
        <dbReference type="Proteomes" id="UP000094336"/>
    </source>
</evidence>
<proteinExistence type="predicted"/>
<dbReference type="AlphaFoldDB" id="A0A1E3QP35"/>
<dbReference type="EMBL" id="KV454433">
    <property type="protein sequence ID" value="ODQ79214.1"/>
    <property type="molecule type" value="Genomic_DNA"/>
</dbReference>
<sequence>MLCRIISRIKHVYSGFFIVTIRAVFFLDKISHMSPILNVKVWLFLASAIKVERTNTPHAAKLRF</sequence>
<protein>
    <submittedName>
        <fullName evidence="1">Uncharacterized protein</fullName>
    </submittedName>
</protein>
<dbReference type="Proteomes" id="UP000094336">
    <property type="component" value="Unassembled WGS sequence"/>
</dbReference>
<organism evidence="1 2">
    <name type="scientific">Babjeviella inositovora NRRL Y-12698</name>
    <dbReference type="NCBI Taxonomy" id="984486"/>
    <lineage>
        <taxon>Eukaryota</taxon>
        <taxon>Fungi</taxon>
        <taxon>Dikarya</taxon>
        <taxon>Ascomycota</taxon>
        <taxon>Saccharomycotina</taxon>
        <taxon>Pichiomycetes</taxon>
        <taxon>Serinales incertae sedis</taxon>
        <taxon>Babjeviella</taxon>
    </lineage>
</organism>
<keyword evidence="2" id="KW-1185">Reference proteome</keyword>
<reference evidence="2" key="1">
    <citation type="submission" date="2016-05" db="EMBL/GenBank/DDBJ databases">
        <title>Comparative genomics of biotechnologically important yeasts.</title>
        <authorList>
            <consortium name="DOE Joint Genome Institute"/>
            <person name="Riley R."/>
            <person name="Haridas S."/>
            <person name="Wolfe K.H."/>
            <person name="Lopes M.R."/>
            <person name="Hittinger C.T."/>
            <person name="Goker M."/>
            <person name="Salamov A."/>
            <person name="Wisecaver J."/>
            <person name="Long T.M."/>
            <person name="Aerts A.L."/>
            <person name="Barry K."/>
            <person name="Choi C."/>
            <person name="Clum A."/>
            <person name="Coughlan A.Y."/>
            <person name="Deshpande S."/>
            <person name="Douglass A.P."/>
            <person name="Hanson S.J."/>
            <person name="Klenk H.-P."/>
            <person name="Labutti K."/>
            <person name="Lapidus A."/>
            <person name="Lindquist E."/>
            <person name="Lipzen A."/>
            <person name="Meier-Kolthoff J.P."/>
            <person name="Ohm R.A."/>
            <person name="Otillar R.P."/>
            <person name="Pangilinan J."/>
            <person name="Peng Y."/>
            <person name="Rokas A."/>
            <person name="Rosa C.A."/>
            <person name="Scheuner C."/>
            <person name="Sibirny A.A."/>
            <person name="Slot J.C."/>
            <person name="Stielow J.B."/>
            <person name="Sun H."/>
            <person name="Kurtzman C.P."/>
            <person name="Blackwell M."/>
            <person name="Grigoriev I.V."/>
            <person name="Jeffries T.W."/>
        </authorList>
    </citation>
    <scope>NUCLEOTIDE SEQUENCE [LARGE SCALE GENOMIC DNA]</scope>
    <source>
        <strain evidence="2">NRRL Y-12698</strain>
    </source>
</reference>
<dbReference type="GeneID" id="30147101"/>